<sequence>MDVRELSERIRANDPAMGLRAVGALHRLAEQVEAVSVALAREQGWTWEQIGDALGMSRQSVHAKYGK</sequence>
<organism evidence="1 2">
    <name type="scientific">Nonomuraea antimicrobica</name>
    <dbReference type="NCBI Taxonomy" id="561173"/>
    <lineage>
        <taxon>Bacteria</taxon>
        <taxon>Bacillati</taxon>
        <taxon>Actinomycetota</taxon>
        <taxon>Actinomycetes</taxon>
        <taxon>Streptosporangiales</taxon>
        <taxon>Streptosporangiaceae</taxon>
        <taxon>Nonomuraea</taxon>
    </lineage>
</organism>
<gene>
    <name evidence="1" type="ORF">GCM10022224_015760</name>
</gene>
<dbReference type="EMBL" id="BAAAZP010000022">
    <property type="protein sequence ID" value="GAA3653527.1"/>
    <property type="molecule type" value="Genomic_DNA"/>
</dbReference>
<reference evidence="2" key="1">
    <citation type="journal article" date="2019" name="Int. J. Syst. Evol. Microbiol.">
        <title>The Global Catalogue of Microorganisms (GCM) 10K type strain sequencing project: providing services to taxonomists for standard genome sequencing and annotation.</title>
        <authorList>
            <consortium name="The Broad Institute Genomics Platform"/>
            <consortium name="The Broad Institute Genome Sequencing Center for Infectious Disease"/>
            <person name="Wu L."/>
            <person name="Ma J."/>
        </authorList>
    </citation>
    <scope>NUCLEOTIDE SEQUENCE [LARGE SCALE GENOMIC DNA]</scope>
    <source>
        <strain evidence="2">JCM 16904</strain>
    </source>
</reference>
<name>A0ABP7BAM8_9ACTN</name>
<accession>A0ABP7BAM8</accession>
<comment type="caution">
    <text evidence="1">The sequence shown here is derived from an EMBL/GenBank/DDBJ whole genome shotgun (WGS) entry which is preliminary data.</text>
</comment>
<keyword evidence="2" id="KW-1185">Reference proteome</keyword>
<evidence type="ECO:0000313" key="1">
    <source>
        <dbReference type="EMBL" id="GAA3653527.1"/>
    </source>
</evidence>
<evidence type="ECO:0000313" key="2">
    <source>
        <dbReference type="Proteomes" id="UP001500902"/>
    </source>
</evidence>
<dbReference type="Proteomes" id="UP001500902">
    <property type="component" value="Unassembled WGS sequence"/>
</dbReference>
<dbReference type="RefSeq" id="WP_425568518.1">
    <property type="nucleotide sequence ID" value="NZ_BAAAZP010000022.1"/>
</dbReference>
<proteinExistence type="predicted"/>
<protein>
    <submittedName>
        <fullName evidence="1">Helix-turn-helix domain-containing protein</fullName>
    </submittedName>
</protein>